<keyword evidence="3" id="KW-1185">Reference proteome</keyword>
<protein>
    <recommendedName>
        <fullName evidence="1">DUF559 domain-containing protein</fullName>
    </recommendedName>
</protein>
<dbReference type="EMBL" id="PKIZ01000002">
    <property type="protein sequence ID" value="PKZ42560.1"/>
    <property type="molecule type" value="Genomic_DNA"/>
</dbReference>
<name>A0A2I1PD79_9MICO</name>
<dbReference type="Proteomes" id="UP000234206">
    <property type="component" value="Unassembled WGS sequence"/>
</dbReference>
<organism evidence="2 3">
    <name type="scientific">Kytococcus schroeteri</name>
    <dbReference type="NCBI Taxonomy" id="138300"/>
    <lineage>
        <taxon>Bacteria</taxon>
        <taxon>Bacillati</taxon>
        <taxon>Actinomycetota</taxon>
        <taxon>Actinomycetes</taxon>
        <taxon>Micrococcales</taxon>
        <taxon>Kytococcaceae</taxon>
        <taxon>Kytococcus</taxon>
    </lineage>
</organism>
<dbReference type="InterPro" id="IPR007569">
    <property type="entry name" value="DUF559"/>
</dbReference>
<dbReference type="Pfam" id="PF04480">
    <property type="entry name" value="DUF559"/>
    <property type="match status" value="1"/>
</dbReference>
<evidence type="ECO:0000313" key="3">
    <source>
        <dbReference type="Proteomes" id="UP000234206"/>
    </source>
</evidence>
<evidence type="ECO:0000313" key="2">
    <source>
        <dbReference type="EMBL" id="PKZ42560.1"/>
    </source>
</evidence>
<gene>
    <name evidence="2" type="ORF">CYJ76_01440</name>
</gene>
<dbReference type="AlphaFoldDB" id="A0A2I1PD79"/>
<dbReference type="Gene3D" id="3.40.960.10">
    <property type="entry name" value="VSR Endonuclease"/>
    <property type="match status" value="1"/>
</dbReference>
<dbReference type="SUPFAM" id="SSF52980">
    <property type="entry name" value="Restriction endonuclease-like"/>
    <property type="match status" value="1"/>
</dbReference>
<dbReference type="RefSeq" id="WP_101849029.1">
    <property type="nucleotide sequence ID" value="NZ_PKIZ01000002.1"/>
</dbReference>
<evidence type="ECO:0000259" key="1">
    <source>
        <dbReference type="Pfam" id="PF04480"/>
    </source>
</evidence>
<feature type="domain" description="DUF559" evidence="1">
    <location>
        <begin position="231"/>
        <end position="277"/>
    </location>
</feature>
<reference evidence="2 3" key="1">
    <citation type="submission" date="2017-12" db="EMBL/GenBank/DDBJ databases">
        <title>Phylogenetic diversity of female urinary microbiome.</title>
        <authorList>
            <person name="Thomas-White K."/>
            <person name="Wolfe A.J."/>
        </authorList>
    </citation>
    <scope>NUCLEOTIDE SEQUENCE [LARGE SCALE GENOMIC DNA]</scope>
    <source>
        <strain evidence="2 3">UMB1298</strain>
    </source>
</reference>
<dbReference type="InterPro" id="IPR011335">
    <property type="entry name" value="Restrct_endonuc-II-like"/>
</dbReference>
<accession>A0A2I1PD79</accession>
<comment type="caution">
    <text evidence="2">The sequence shown here is derived from an EMBL/GenBank/DDBJ whole genome shotgun (WGS) entry which is preliminary data.</text>
</comment>
<sequence length="302" mass="33528">MPRDAQPRLPATTPDHFTCAEALQQGLTPDVLRNPAWHVPMRGVRSRREATTALARIAAVATGLPHGTAISCDSAAVLHGFPMPRPATAEHAVHVRRADGFRVRRPGVIAHARLERRRTQVVDGVLTVGPEDTWLDLAAPGHWGLTALVVAGDHLVNRWTGRAVERLEEAVARRRRSPGIRLARTALGLIRTGSRSPAESHARVLVVQEGLPEPALNAAVAGQWGEVVAEVDMLWEEERVIVEYDGETHYEDPEARQATLRRTEMLRDLGFQVVTLTRRDLWAGQHHLWLADLRRRLRTARG</sequence>
<proteinExistence type="predicted"/>
<dbReference type="OrthoDB" id="3234479at2"/>